<dbReference type="EMBL" id="CP002057">
    <property type="protein sequence ID" value="ADI37354.1"/>
    <property type="molecule type" value="Genomic_DNA"/>
</dbReference>
<dbReference type="HOGENOM" id="CLU_779910_0_0_2"/>
<dbReference type="Proteomes" id="UP000007722">
    <property type="component" value="Chromosome"/>
</dbReference>
<evidence type="ECO:0000313" key="5">
    <source>
        <dbReference type="Proteomes" id="UP000007722"/>
    </source>
</evidence>
<evidence type="ECO:0000256" key="2">
    <source>
        <dbReference type="SAM" id="MobiDB-lite"/>
    </source>
</evidence>
<evidence type="ECO:0000259" key="3">
    <source>
        <dbReference type="Pfam" id="PF11611"/>
    </source>
</evidence>
<feature type="domain" description="DUF4352" evidence="3">
    <location>
        <begin position="90"/>
        <end position="185"/>
    </location>
</feature>
<dbReference type="STRING" id="456320.Mvol_1699"/>
<feature type="compositionally biased region" description="Basic and acidic residues" evidence="2">
    <location>
        <begin position="47"/>
        <end position="65"/>
    </location>
</feature>
<proteinExistence type="predicted"/>
<feature type="domain" description="DUF4352" evidence="3">
    <location>
        <begin position="237"/>
        <end position="341"/>
    </location>
</feature>
<dbReference type="OrthoDB" id="51386at2157"/>
<sequence length="355" mass="39438">MKNNNILKIFLCVMVSLVVMCSGCVSSSSSDSADDVVVEKTSTNDNTEPKENEETKDDEKPKTEEPVEEGLPDEYVAVFYEAYSTKSFDGSYGKEEAADGKKYLIVDITVYNNGYDEISVNPLYFDAIVDGVEYDYSIDSYSLENDLDSVNLRNGGKTSGSLAFEIPEDSSSTYSIEYNPITWDKLNIIYNPEDVDIEEAQKAAASSSNTGAEKSTPTTSNDDTDSDSVNIITAATVTESFNYNIGSYEYTREAPSGKTYLITYISIENNGYDEISTSPLYFDAIVDGVGYSYASDTYSLENHLESVDLRNGGKTSGLLIYEIPKGSDSYELEYDPISWDKLNIKYEYISWDEIE</sequence>
<keyword evidence="5" id="KW-1185">Reference proteome</keyword>
<feature type="region of interest" description="Disordered" evidence="2">
    <location>
        <begin position="200"/>
        <end position="227"/>
    </location>
</feature>
<organism evidence="4 5">
    <name type="scientific">Methanococcus voltae (strain ATCC BAA-1334 / A3)</name>
    <dbReference type="NCBI Taxonomy" id="456320"/>
    <lineage>
        <taxon>Archaea</taxon>
        <taxon>Methanobacteriati</taxon>
        <taxon>Methanobacteriota</taxon>
        <taxon>Methanomada group</taxon>
        <taxon>Methanococci</taxon>
        <taxon>Methanococcales</taxon>
        <taxon>Methanococcaceae</taxon>
        <taxon>Methanococcus</taxon>
    </lineage>
</organism>
<dbReference type="AlphaFoldDB" id="D7DR77"/>
<feature type="compositionally biased region" description="Polar residues" evidence="2">
    <location>
        <begin position="204"/>
        <end position="213"/>
    </location>
</feature>
<dbReference type="InterPro" id="IPR029051">
    <property type="entry name" value="DUF4352"/>
</dbReference>
<dbReference type="KEGG" id="mvo:Mvol_1699"/>
<evidence type="ECO:0000313" key="4">
    <source>
        <dbReference type="EMBL" id="ADI37354.1"/>
    </source>
</evidence>
<dbReference type="InParanoid" id="D7DR77"/>
<dbReference type="InterPro" id="IPR029050">
    <property type="entry name" value="Immunoprotect_excell_Ig-like"/>
</dbReference>
<reference evidence="4 5" key="1">
    <citation type="submission" date="2010-05" db="EMBL/GenBank/DDBJ databases">
        <title>Complete sequence of Methanococcus voltae A3.</title>
        <authorList>
            <consortium name="US DOE Joint Genome Institute"/>
            <person name="Lucas S."/>
            <person name="Copeland A."/>
            <person name="Lapidus A."/>
            <person name="Cheng J.-F."/>
            <person name="Bruce D."/>
            <person name="Goodwin L."/>
            <person name="Pitluck S."/>
            <person name="Lowry S."/>
            <person name="Clum A."/>
            <person name="Land M."/>
            <person name="Hauser L."/>
            <person name="Kyrpides N."/>
            <person name="Mikhailova N."/>
            <person name="Whitman W.B."/>
            <person name="Woyke T."/>
        </authorList>
    </citation>
    <scope>NUCLEOTIDE SEQUENCE [LARGE SCALE GENOMIC DNA]</scope>
    <source>
        <strain evidence="5">ATCC BAA-1334 / A3</strain>
    </source>
</reference>
<dbReference type="eggNOG" id="arCOG07632">
    <property type="taxonomic scope" value="Archaea"/>
</dbReference>
<feature type="region of interest" description="Disordered" evidence="2">
    <location>
        <begin position="27"/>
        <end position="68"/>
    </location>
</feature>
<name>D7DR77_METV3</name>
<protein>
    <recommendedName>
        <fullName evidence="3">DUF4352 domain-containing protein</fullName>
    </recommendedName>
</protein>
<keyword evidence="1" id="KW-0732">Signal</keyword>
<evidence type="ECO:0000256" key="1">
    <source>
        <dbReference type="ARBA" id="ARBA00022729"/>
    </source>
</evidence>
<dbReference type="Gene3D" id="2.60.40.1240">
    <property type="match status" value="2"/>
</dbReference>
<accession>D7DR77</accession>
<dbReference type="Pfam" id="PF11611">
    <property type="entry name" value="DUF4352"/>
    <property type="match status" value="2"/>
</dbReference>
<gene>
    <name evidence="4" type="ordered locus">Mvol_1699</name>
</gene>